<keyword evidence="9" id="KW-1185">Reference proteome</keyword>
<dbReference type="InterPro" id="IPR013783">
    <property type="entry name" value="Ig-like_fold"/>
</dbReference>
<dbReference type="InterPro" id="IPR054593">
    <property type="entry name" value="Beta-mannosidase-like_N2"/>
</dbReference>
<evidence type="ECO:0000259" key="6">
    <source>
        <dbReference type="Pfam" id="PF17753"/>
    </source>
</evidence>
<reference evidence="9" key="1">
    <citation type="journal article" date="2013" name="Nature">
        <title>Pan genome of the phytoplankton Emiliania underpins its global distribution.</title>
        <authorList>
            <person name="Read B.A."/>
            <person name="Kegel J."/>
            <person name="Klute M.J."/>
            <person name="Kuo A."/>
            <person name="Lefebvre S.C."/>
            <person name="Maumus F."/>
            <person name="Mayer C."/>
            <person name="Miller J."/>
            <person name="Monier A."/>
            <person name="Salamov A."/>
            <person name="Young J."/>
            <person name="Aguilar M."/>
            <person name="Claverie J.M."/>
            <person name="Frickenhaus S."/>
            <person name="Gonzalez K."/>
            <person name="Herman E.K."/>
            <person name="Lin Y.C."/>
            <person name="Napier J."/>
            <person name="Ogata H."/>
            <person name="Sarno A.F."/>
            <person name="Shmutz J."/>
            <person name="Schroeder D."/>
            <person name="de Vargas C."/>
            <person name="Verret F."/>
            <person name="von Dassow P."/>
            <person name="Valentin K."/>
            <person name="Van de Peer Y."/>
            <person name="Wheeler G."/>
            <person name="Dacks J.B."/>
            <person name="Delwiche C.F."/>
            <person name="Dyhrman S.T."/>
            <person name="Glockner G."/>
            <person name="John U."/>
            <person name="Richards T."/>
            <person name="Worden A.Z."/>
            <person name="Zhang X."/>
            <person name="Grigoriev I.V."/>
            <person name="Allen A.E."/>
            <person name="Bidle K."/>
            <person name="Borodovsky M."/>
            <person name="Bowler C."/>
            <person name="Brownlee C."/>
            <person name="Cock J.M."/>
            <person name="Elias M."/>
            <person name="Gladyshev V.N."/>
            <person name="Groth M."/>
            <person name="Guda C."/>
            <person name="Hadaegh A."/>
            <person name="Iglesias-Rodriguez M.D."/>
            <person name="Jenkins J."/>
            <person name="Jones B.M."/>
            <person name="Lawson T."/>
            <person name="Leese F."/>
            <person name="Lindquist E."/>
            <person name="Lobanov A."/>
            <person name="Lomsadze A."/>
            <person name="Malik S.B."/>
            <person name="Marsh M.E."/>
            <person name="Mackinder L."/>
            <person name="Mock T."/>
            <person name="Mueller-Roeber B."/>
            <person name="Pagarete A."/>
            <person name="Parker M."/>
            <person name="Probert I."/>
            <person name="Quesneville H."/>
            <person name="Raines C."/>
            <person name="Rensing S.A."/>
            <person name="Riano-Pachon D.M."/>
            <person name="Richier S."/>
            <person name="Rokitta S."/>
            <person name="Shiraiwa Y."/>
            <person name="Soanes D.M."/>
            <person name="van der Giezen M."/>
            <person name="Wahlund T.M."/>
            <person name="Williams B."/>
            <person name="Wilson W."/>
            <person name="Wolfe G."/>
            <person name="Wurch L.L."/>
        </authorList>
    </citation>
    <scope>NUCLEOTIDE SEQUENCE</scope>
</reference>
<dbReference type="InterPro" id="IPR008979">
    <property type="entry name" value="Galactose-bd-like_sf"/>
</dbReference>
<protein>
    <recommendedName>
        <fullName evidence="2">beta-mannosidase</fullName>
        <ecNumber evidence="2">3.2.1.25</ecNumber>
    </recommendedName>
</protein>
<dbReference type="GO" id="GO:0004567">
    <property type="term" value="F:beta-mannosidase activity"/>
    <property type="evidence" value="ECO:0007669"/>
    <property type="project" value="UniProtKB-EC"/>
</dbReference>
<dbReference type="Gene3D" id="2.60.40.10">
    <property type="entry name" value="Immunoglobulins"/>
    <property type="match status" value="2"/>
</dbReference>
<dbReference type="InterPro" id="IPR041625">
    <property type="entry name" value="Beta-mannosidase_Ig"/>
</dbReference>
<evidence type="ECO:0000313" key="9">
    <source>
        <dbReference type="Proteomes" id="UP000013827"/>
    </source>
</evidence>
<dbReference type="eggNOG" id="KOG2230">
    <property type="taxonomic scope" value="Eukaryota"/>
</dbReference>
<dbReference type="HOGENOM" id="CLU_301979_0_0_1"/>
<organism evidence="8 9">
    <name type="scientific">Emiliania huxleyi (strain CCMP1516)</name>
    <dbReference type="NCBI Taxonomy" id="280463"/>
    <lineage>
        <taxon>Eukaryota</taxon>
        <taxon>Haptista</taxon>
        <taxon>Haptophyta</taxon>
        <taxon>Prymnesiophyceae</taxon>
        <taxon>Isochrysidales</taxon>
        <taxon>Noelaerhabdaceae</taxon>
        <taxon>Emiliania</taxon>
    </lineage>
</organism>
<dbReference type="GO" id="GO:0006516">
    <property type="term" value="P:glycoprotein catabolic process"/>
    <property type="evidence" value="ECO:0007669"/>
    <property type="project" value="TreeGrafter"/>
</dbReference>
<dbReference type="Proteomes" id="UP000013827">
    <property type="component" value="Unassembled WGS sequence"/>
</dbReference>
<sequence>MSDAKIGAPTILSLDSPTTRWTASTGGASPPAGCGFTRVQPSPVSAVVLASGRVEGVRTREACCERCWAEALCVSSLHDAGAALCLLQTSPESGAATVLAAEVDEAWTRCEPKRADGPPLSLQIDASVPGDLLTDLQRAGVIGDPLREKNWLNSSLWNHHTWTYTASISTAQLGSRLGRPGSRLLLVFDGIKMGATVELDGARLGVAADQFLRYSFDVSDLAVGAPRTHTLAVSFDPAIHVDGRFAACTGGWDWAPYSHAYLDGAHTMSKGIWKSVYLAAVPPSSAAILHAVPQIFYRGDYPTARLEEGGHAGFREGGHAGFRVAVVVHFEAATPLRGTLRLATEWGPPCALPLSLPAGASNATIEAAARASEVRLWWPNGLGGQPLYRGSPVTVNRTVGFRYVALVTGNDTDPSFVARASGREGSGSHGAPLTVIPTDELEGRWSAAAHAEMVSSAAAARFNMLRVWGGGAFLPDAFYDACDARGLLVYHDMQYAQSGHSPKATPAREAELRRAATATQEAELRHAVRRLASHPSIAVWDGCNECQVVMGTPTGVYATFVMTVVASEDASRAVWPSCPAAGWSSGVRLLDALPTGRPLVTPKSRSRIETHGPYQHGSGFAAVNGASRLALFPPNLPIKLPDAAPTGPAHPNVFASEFGAVAMSSFESMAPTLAPKHWGLHAGQRSDNCSGGFERRCEGENVMAERNYPCDNMIEVYFGRAPAGYLDATGEAVFRRQLYQCLLAQARRRPDHRVPARRTRRAAPRQRARPLQALNVKSNIEARRARNELGILVWQLNEIWPTGGWGSLEYGTPVAGQVLGGRWKPLHYLYARSVFADVVAVCGEGGACYVKNDGPRPVAGRIAVRALEFASGVVTPLAAVAVALPAGAGASARFEIDLSAFDGSTHLLIAECIDDSGAVLSTNEMLFAPPSQLQLPTAVVSAGVAEAPNADGSIDVVVSASATALYVVLTSLAQGRFSDNAFALPPGTATVRFLPTGALDRSLLVSSLRAEHLQANLMPAPAARPYERPRAHLAA</sequence>
<keyword evidence="5" id="KW-0326">Glycosidase</keyword>
<feature type="domain" description="Beta-mannosidase-like galactose-binding" evidence="7">
    <location>
        <begin position="123"/>
        <end position="273"/>
    </location>
</feature>
<evidence type="ECO:0000256" key="2">
    <source>
        <dbReference type="ARBA" id="ARBA00012754"/>
    </source>
</evidence>
<dbReference type="Pfam" id="PF22666">
    <property type="entry name" value="Glyco_hydro_2_N2"/>
    <property type="match status" value="1"/>
</dbReference>
<dbReference type="Gene3D" id="3.20.20.80">
    <property type="entry name" value="Glycosidases"/>
    <property type="match status" value="1"/>
</dbReference>
<name>A0A0D3J400_EMIH1</name>
<evidence type="ECO:0000313" key="8">
    <source>
        <dbReference type="EnsemblProtists" id="EOD18235"/>
    </source>
</evidence>
<dbReference type="EC" id="3.2.1.25" evidence="2"/>
<dbReference type="Gene3D" id="2.60.120.260">
    <property type="entry name" value="Galactose-binding domain-like"/>
    <property type="match status" value="1"/>
</dbReference>
<dbReference type="SUPFAM" id="SSF51445">
    <property type="entry name" value="(Trans)glycosidases"/>
    <property type="match status" value="1"/>
</dbReference>
<dbReference type="PANTHER" id="PTHR43730">
    <property type="entry name" value="BETA-MANNOSIDASE"/>
    <property type="match status" value="1"/>
</dbReference>
<dbReference type="GeneID" id="19046236"/>
<dbReference type="InterPro" id="IPR017853">
    <property type="entry name" value="GH"/>
</dbReference>
<reference evidence="8" key="2">
    <citation type="submission" date="2024-10" db="UniProtKB">
        <authorList>
            <consortium name="EnsemblProtists"/>
        </authorList>
    </citation>
    <scope>IDENTIFICATION</scope>
</reference>
<evidence type="ECO:0000259" key="7">
    <source>
        <dbReference type="Pfam" id="PF22666"/>
    </source>
</evidence>
<evidence type="ECO:0000256" key="1">
    <source>
        <dbReference type="ARBA" id="ARBA00000829"/>
    </source>
</evidence>
<dbReference type="InterPro" id="IPR050887">
    <property type="entry name" value="Beta-mannosidase_GH2"/>
</dbReference>
<dbReference type="RefSeq" id="XP_005770664.1">
    <property type="nucleotide sequence ID" value="XM_005770607.1"/>
</dbReference>
<feature type="domain" description="Beta-mannosidase Ig-fold" evidence="6">
    <location>
        <begin position="945"/>
        <end position="1013"/>
    </location>
</feature>
<dbReference type="EnsemblProtists" id="EOD18235">
    <property type="protein sequence ID" value="EOD18235"/>
    <property type="gene ID" value="EMIHUDRAFT_447989"/>
</dbReference>
<evidence type="ECO:0000256" key="3">
    <source>
        <dbReference type="ARBA" id="ARBA00022801"/>
    </source>
</evidence>
<dbReference type="PANTHER" id="PTHR43730:SF1">
    <property type="entry name" value="BETA-MANNOSIDASE"/>
    <property type="match status" value="1"/>
</dbReference>
<proteinExistence type="predicted"/>
<dbReference type="InterPro" id="IPR036156">
    <property type="entry name" value="Beta-gal/glucu_dom_sf"/>
</dbReference>
<evidence type="ECO:0000256" key="5">
    <source>
        <dbReference type="ARBA" id="ARBA00023295"/>
    </source>
</evidence>
<dbReference type="STRING" id="2903.R1DUP5"/>
<keyword evidence="4" id="KW-0325">Glycoprotein</keyword>
<evidence type="ECO:0000256" key="4">
    <source>
        <dbReference type="ARBA" id="ARBA00023180"/>
    </source>
</evidence>
<dbReference type="SUPFAM" id="SSF49785">
    <property type="entry name" value="Galactose-binding domain-like"/>
    <property type="match status" value="1"/>
</dbReference>
<dbReference type="AlphaFoldDB" id="A0A0D3J400"/>
<accession>A0A0D3J400</accession>
<keyword evidence="3" id="KW-0378">Hydrolase</keyword>
<dbReference type="SUPFAM" id="SSF49303">
    <property type="entry name" value="beta-Galactosidase/glucuronidase domain"/>
    <property type="match status" value="1"/>
</dbReference>
<dbReference type="OMA" id="SISYMPC"/>
<dbReference type="PaxDb" id="2903-EOD18235"/>
<comment type="catalytic activity">
    <reaction evidence="1">
        <text>Hydrolysis of terminal, non-reducing beta-D-mannose residues in beta-D-mannosides.</text>
        <dbReference type="EC" id="3.2.1.25"/>
    </reaction>
</comment>
<dbReference type="Pfam" id="PF17753">
    <property type="entry name" value="Ig_mannosidase"/>
    <property type="match status" value="1"/>
</dbReference>
<dbReference type="KEGG" id="ehx:EMIHUDRAFT_447989"/>